<accession>A0A3D9T7K9</accession>
<feature type="region of interest" description="Disordered" evidence="1">
    <location>
        <begin position="1"/>
        <end position="33"/>
    </location>
</feature>
<keyword evidence="2" id="KW-0812">Transmembrane</keyword>
<dbReference type="AlphaFoldDB" id="A0A3D9T7K9"/>
<sequence length="271" mass="28471">MSESGSRTTTHKAGEDDFFPGDRPRSSRSRGSRKPLIGAAVGVAVAAAAVAAVAAGVFVMGGDEKGGGGAERADVLPTVYTPSMADRDTARLGRRSVDPRPLTEGEVFTPALKTVSYRSLVLTLADSDVSADCKAVTWGERFQADLDQHGCNQIVRGSYVSRDKRHVGQFAAVNLADQAGAEQVVRDLNPAAEAGFVRPLPAPGMGPFGRGFSAAYAQAYGHYVVVAWVQRAGGAQPASLNEMIDVSLAVEKPGDFVWGRLQLLPDAGRTN</sequence>
<dbReference type="EMBL" id="QTTT01000001">
    <property type="protein sequence ID" value="REE99761.1"/>
    <property type="molecule type" value="Genomic_DNA"/>
</dbReference>
<reference evidence="3 4" key="1">
    <citation type="submission" date="2018-08" db="EMBL/GenBank/DDBJ databases">
        <title>Sequencing the genomes of 1000 actinobacteria strains.</title>
        <authorList>
            <person name="Klenk H.-P."/>
        </authorList>
    </citation>
    <scope>NUCLEOTIDE SEQUENCE [LARGE SCALE GENOMIC DNA]</scope>
    <source>
        <strain evidence="3 4">DSM 43927</strain>
    </source>
</reference>
<proteinExistence type="predicted"/>
<organism evidence="3 4">
    <name type="scientific">Thermomonospora umbrina</name>
    <dbReference type="NCBI Taxonomy" id="111806"/>
    <lineage>
        <taxon>Bacteria</taxon>
        <taxon>Bacillati</taxon>
        <taxon>Actinomycetota</taxon>
        <taxon>Actinomycetes</taxon>
        <taxon>Streptosporangiales</taxon>
        <taxon>Thermomonosporaceae</taxon>
        <taxon>Thermomonospora</taxon>
    </lineage>
</organism>
<feature type="compositionally biased region" description="Basic and acidic residues" evidence="1">
    <location>
        <begin position="12"/>
        <end position="25"/>
    </location>
</feature>
<dbReference type="Proteomes" id="UP000256661">
    <property type="component" value="Unassembled WGS sequence"/>
</dbReference>
<evidence type="ECO:0000256" key="1">
    <source>
        <dbReference type="SAM" id="MobiDB-lite"/>
    </source>
</evidence>
<comment type="caution">
    <text evidence="3">The sequence shown here is derived from an EMBL/GenBank/DDBJ whole genome shotgun (WGS) entry which is preliminary data.</text>
</comment>
<protein>
    <submittedName>
        <fullName evidence="3">Uncharacterized protein</fullName>
    </submittedName>
</protein>
<gene>
    <name evidence="3" type="ORF">DFJ69_5277</name>
</gene>
<evidence type="ECO:0000313" key="3">
    <source>
        <dbReference type="EMBL" id="REE99761.1"/>
    </source>
</evidence>
<keyword evidence="2" id="KW-1133">Transmembrane helix</keyword>
<feature type="transmembrane region" description="Helical" evidence="2">
    <location>
        <begin position="36"/>
        <end position="60"/>
    </location>
</feature>
<name>A0A3D9T7K9_9ACTN</name>
<evidence type="ECO:0000256" key="2">
    <source>
        <dbReference type="SAM" id="Phobius"/>
    </source>
</evidence>
<keyword evidence="2" id="KW-0472">Membrane</keyword>
<keyword evidence="4" id="KW-1185">Reference proteome</keyword>
<evidence type="ECO:0000313" key="4">
    <source>
        <dbReference type="Proteomes" id="UP000256661"/>
    </source>
</evidence>